<protein>
    <recommendedName>
        <fullName evidence="10">L-threonylcarbamoyladenylate synthase</fullName>
        <ecNumber evidence="3">2.7.7.87</ecNumber>
    </recommendedName>
    <alternativeName>
        <fullName evidence="10">L-threonylcarbamoyladenylate synthase</fullName>
    </alternativeName>
</protein>
<dbReference type="PANTHER" id="PTHR17490:SF16">
    <property type="entry name" value="THREONYLCARBAMOYL-AMP SYNTHASE"/>
    <property type="match status" value="1"/>
</dbReference>
<keyword evidence="4" id="KW-0963">Cytoplasm</keyword>
<evidence type="ECO:0000313" key="14">
    <source>
        <dbReference type="Proteomes" id="UP000178615"/>
    </source>
</evidence>
<name>A0A1F4UNP2_UNCKA</name>
<dbReference type="InterPro" id="IPR017945">
    <property type="entry name" value="DHBP_synth_RibB-like_a/b_dom"/>
</dbReference>
<evidence type="ECO:0000256" key="11">
    <source>
        <dbReference type="ARBA" id="ARBA00048366"/>
    </source>
</evidence>
<dbReference type="SUPFAM" id="SSF55821">
    <property type="entry name" value="YrdC/RibB"/>
    <property type="match status" value="1"/>
</dbReference>
<proteinExistence type="inferred from homology"/>
<evidence type="ECO:0000256" key="4">
    <source>
        <dbReference type="ARBA" id="ARBA00022490"/>
    </source>
</evidence>
<dbReference type="EC" id="2.7.7.87" evidence="3"/>
<dbReference type="GO" id="GO:0003725">
    <property type="term" value="F:double-stranded RNA binding"/>
    <property type="evidence" value="ECO:0007669"/>
    <property type="project" value="InterPro"/>
</dbReference>
<keyword evidence="8" id="KW-0547">Nucleotide-binding</keyword>
<dbReference type="GO" id="GO:0005524">
    <property type="term" value="F:ATP binding"/>
    <property type="evidence" value="ECO:0007669"/>
    <property type="project" value="UniProtKB-KW"/>
</dbReference>
<evidence type="ECO:0000256" key="9">
    <source>
        <dbReference type="ARBA" id="ARBA00022840"/>
    </source>
</evidence>
<dbReference type="Pfam" id="PF01300">
    <property type="entry name" value="Sua5_yciO_yrdC"/>
    <property type="match status" value="1"/>
</dbReference>
<dbReference type="AlphaFoldDB" id="A0A1F4UNP2"/>
<dbReference type="EMBL" id="MEUV01000021">
    <property type="protein sequence ID" value="OGC45813.1"/>
    <property type="molecule type" value="Genomic_DNA"/>
</dbReference>
<keyword evidence="5" id="KW-0808">Transferase</keyword>
<comment type="subcellular location">
    <subcellularLocation>
        <location evidence="1">Cytoplasm</location>
    </subcellularLocation>
</comment>
<dbReference type="InterPro" id="IPR050156">
    <property type="entry name" value="TC-AMP_synthase_SUA5"/>
</dbReference>
<dbReference type="GO" id="GO:0005737">
    <property type="term" value="C:cytoplasm"/>
    <property type="evidence" value="ECO:0007669"/>
    <property type="project" value="UniProtKB-SubCell"/>
</dbReference>
<comment type="caution">
    <text evidence="13">The sequence shown here is derived from an EMBL/GenBank/DDBJ whole genome shotgun (WGS) entry which is preliminary data.</text>
</comment>
<evidence type="ECO:0000256" key="2">
    <source>
        <dbReference type="ARBA" id="ARBA00007663"/>
    </source>
</evidence>
<evidence type="ECO:0000256" key="7">
    <source>
        <dbReference type="ARBA" id="ARBA00022695"/>
    </source>
</evidence>
<sequence>MQSKNFCSTSNLERISTALKNGKIAVLPTDTIYGFHCLASDENAINKINNLKGRDQNTPYITLISDVSDLQNFGITLSDYELRVTKNLWPGRNTIIFTRDDLSKSFRLPDYKFLIDLLKMTGPLVSTSANKHGAPPSRSVDEIYKIFKNMVDLYVDGGMLANPASSIYKIENENVVKIR</sequence>
<evidence type="ECO:0000256" key="10">
    <source>
        <dbReference type="ARBA" id="ARBA00029774"/>
    </source>
</evidence>
<dbReference type="Proteomes" id="UP000178615">
    <property type="component" value="Unassembled WGS sequence"/>
</dbReference>
<accession>A0A1F4UNP2</accession>
<dbReference type="GO" id="GO:0006450">
    <property type="term" value="P:regulation of translational fidelity"/>
    <property type="evidence" value="ECO:0007669"/>
    <property type="project" value="TreeGrafter"/>
</dbReference>
<dbReference type="Gene3D" id="3.90.870.10">
    <property type="entry name" value="DHBP synthase"/>
    <property type="match status" value="1"/>
</dbReference>
<evidence type="ECO:0000256" key="3">
    <source>
        <dbReference type="ARBA" id="ARBA00012584"/>
    </source>
</evidence>
<feature type="domain" description="YrdC-like" evidence="12">
    <location>
        <begin position="9"/>
        <end position="179"/>
    </location>
</feature>
<dbReference type="GO" id="GO:0061710">
    <property type="term" value="F:L-threonylcarbamoyladenylate synthase"/>
    <property type="evidence" value="ECO:0007669"/>
    <property type="project" value="UniProtKB-EC"/>
</dbReference>
<evidence type="ECO:0000259" key="12">
    <source>
        <dbReference type="PROSITE" id="PS51163"/>
    </source>
</evidence>
<dbReference type="InterPro" id="IPR006070">
    <property type="entry name" value="Sua5-like_dom"/>
</dbReference>
<keyword evidence="9" id="KW-0067">ATP-binding</keyword>
<evidence type="ECO:0000256" key="8">
    <source>
        <dbReference type="ARBA" id="ARBA00022741"/>
    </source>
</evidence>
<dbReference type="NCBIfam" id="TIGR00057">
    <property type="entry name" value="L-threonylcarbamoyladenylate synthase"/>
    <property type="match status" value="1"/>
</dbReference>
<dbReference type="PROSITE" id="PS51163">
    <property type="entry name" value="YRDC"/>
    <property type="match status" value="1"/>
</dbReference>
<keyword evidence="7" id="KW-0548">Nucleotidyltransferase</keyword>
<reference evidence="13 14" key="1">
    <citation type="journal article" date="2016" name="Nat. Commun.">
        <title>Thousands of microbial genomes shed light on interconnected biogeochemical processes in an aquifer system.</title>
        <authorList>
            <person name="Anantharaman K."/>
            <person name="Brown C.T."/>
            <person name="Hug L.A."/>
            <person name="Sharon I."/>
            <person name="Castelle C.J."/>
            <person name="Probst A.J."/>
            <person name="Thomas B.C."/>
            <person name="Singh A."/>
            <person name="Wilkins M.J."/>
            <person name="Karaoz U."/>
            <person name="Brodie E.L."/>
            <person name="Williams K.H."/>
            <person name="Hubbard S.S."/>
            <person name="Banfield J.F."/>
        </authorList>
    </citation>
    <scope>NUCLEOTIDE SEQUENCE [LARGE SCALE GENOMIC DNA]</scope>
</reference>
<comment type="similarity">
    <text evidence="2">Belongs to the SUA5 family.</text>
</comment>
<keyword evidence="6" id="KW-0819">tRNA processing</keyword>
<dbReference type="GO" id="GO:0008033">
    <property type="term" value="P:tRNA processing"/>
    <property type="evidence" value="ECO:0007669"/>
    <property type="project" value="UniProtKB-KW"/>
</dbReference>
<dbReference type="GO" id="GO:0000049">
    <property type="term" value="F:tRNA binding"/>
    <property type="evidence" value="ECO:0007669"/>
    <property type="project" value="TreeGrafter"/>
</dbReference>
<evidence type="ECO:0000256" key="5">
    <source>
        <dbReference type="ARBA" id="ARBA00022679"/>
    </source>
</evidence>
<dbReference type="PANTHER" id="PTHR17490">
    <property type="entry name" value="SUA5"/>
    <property type="match status" value="1"/>
</dbReference>
<comment type="catalytic activity">
    <reaction evidence="11">
        <text>L-threonine + hydrogencarbonate + ATP = L-threonylcarbamoyladenylate + diphosphate + H2O</text>
        <dbReference type="Rhea" id="RHEA:36407"/>
        <dbReference type="ChEBI" id="CHEBI:15377"/>
        <dbReference type="ChEBI" id="CHEBI:17544"/>
        <dbReference type="ChEBI" id="CHEBI:30616"/>
        <dbReference type="ChEBI" id="CHEBI:33019"/>
        <dbReference type="ChEBI" id="CHEBI:57926"/>
        <dbReference type="ChEBI" id="CHEBI:73682"/>
        <dbReference type="EC" id="2.7.7.87"/>
    </reaction>
</comment>
<gene>
    <name evidence="13" type="ORF">A2V49_00175</name>
</gene>
<evidence type="ECO:0000256" key="6">
    <source>
        <dbReference type="ARBA" id="ARBA00022694"/>
    </source>
</evidence>
<organism evidence="13 14">
    <name type="scientific">candidate division WWE3 bacterium RBG_19FT_COMBO_34_6</name>
    <dbReference type="NCBI Taxonomy" id="1802612"/>
    <lineage>
        <taxon>Bacteria</taxon>
        <taxon>Katanobacteria</taxon>
    </lineage>
</organism>
<evidence type="ECO:0000313" key="13">
    <source>
        <dbReference type="EMBL" id="OGC45813.1"/>
    </source>
</evidence>
<evidence type="ECO:0000256" key="1">
    <source>
        <dbReference type="ARBA" id="ARBA00004496"/>
    </source>
</evidence>